<organism evidence="9">
    <name type="scientific">Albugo laibachii Nc14</name>
    <dbReference type="NCBI Taxonomy" id="890382"/>
    <lineage>
        <taxon>Eukaryota</taxon>
        <taxon>Sar</taxon>
        <taxon>Stramenopiles</taxon>
        <taxon>Oomycota</taxon>
        <taxon>Peronosporomycetes</taxon>
        <taxon>Albuginales</taxon>
        <taxon>Albuginaceae</taxon>
        <taxon>Albugo</taxon>
    </lineage>
</organism>
<dbReference type="AlphaFoldDB" id="F0WJU7"/>
<gene>
    <name evidence="9" type="primary">AlNc14C126G6817</name>
    <name evidence="9" type="ORF">ALNC14_076920</name>
</gene>
<evidence type="ECO:0000256" key="4">
    <source>
        <dbReference type="ARBA" id="ARBA00023054"/>
    </source>
</evidence>
<feature type="region of interest" description="Disordered" evidence="8">
    <location>
        <begin position="355"/>
        <end position="378"/>
    </location>
</feature>
<keyword evidence="6" id="KW-0966">Cell projection</keyword>
<evidence type="ECO:0000256" key="3">
    <source>
        <dbReference type="ARBA" id="ARBA00014087"/>
    </source>
</evidence>
<evidence type="ECO:0000256" key="6">
    <source>
        <dbReference type="ARBA" id="ARBA00023273"/>
    </source>
</evidence>
<sequence>MIVSKKASDFFGSDADCLEKFKMISHHIFKDQRLEEELTAAKDELNHLKKANTDMIKELSETKELMQSQIQDRERVLAFRAKRLEDVMDKYQKSQEMNHSLLEILQVGGKITDESTTPKPVKLATLSVKNVPNIVQVSSAGVIEIHADASGDTCHEGKPLSSLTADRHALLFHSLSVCREQEYRKLYEEISATHDNLTCVLAEKDVQIFALNKFGIEKQGLLATIADLEAQNQHVMEQQIKQVRYLEQKLLTEQKRWERDKIAAVDSVKDTLKRELESQISQTTDSVARENKHYQMEIKYQNVQVEKILQAHDNLQTQYRQLRQDRQLQEQMIQKLSQKLAFFMQVVPRLQRQEMSTSRVKTQHVKTSGRNEDCTSVDQQSHQLQLPMVNDQRANSNTSALGTSHSCAHEEESMQSIMNATNDALESHIQQRLMQNWKADVDAKLNEYAGHRIGQTASSGKWKSKDRQTSGASVEVKASEPSKKFAIRPPSHTAVQSKSHLQERNGRYRQLVTRSMR</sequence>
<keyword evidence="5" id="KW-0969">Cilium</keyword>
<evidence type="ECO:0000256" key="7">
    <source>
        <dbReference type="SAM" id="Coils"/>
    </source>
</evidence>
<reference evidence="9" key="2">
    <citation type="submission" date="2011-02" db="EMBL/GenBank/DDBJ databases">
        <authorList>
            <person name="MacLean D."/>
        </authorList>
    </citation>
    <scope>NUCLEOTIDE SEQUENCE</scope>
</reference>
<evidence type="ECO:0000256" key="1">
    <source>
        <dbReference type="ARBA" id="ARBA00004138"/>
    </source>
</evidence>
<evidence type="ECO:0000256" key="5">
    <source>
        <dbReference type="ARBA" id="ARBA00023069"/>
    </source>
</evidence>
<dbReference type="GO" id="GO:0036064">
    <property type="term" value="C:ciliary basal body"/>
    <property type="evidence" value="ECO:0007669"/>
    <property type="project" value="TreeGrafter"/>
</dbReference>
<evidence type="ECO:0000256" key="2">
    <source>
        <dbReference type="ARBA" id="ARBA00010841"/>
    </source>
</evidence>
<proteinExistence type="inferred from homology"/>
<evidence type="ECO:0000313" key="9">
    <source>
        <dbReference type="EMBL" id="CCA21549.1"/>
    </source>
</evidence>
<keyword evidence="4 7" id="KW-0175">Coiled coil</keyword>
<dbReference type="HOGENOM" id="CLU_527252_0_0_1"/>
<comment type="subcellular location">
    <subcellularLocation>
        <location evidence="1">Cell projection</location>
        <location evidence="1">Cilium</location>
    </subcellularLocation>
</comment>
<reference evidence="9" key="1">
    <citation type="journal article" date="2011" name="PLoS Biol.">
        <title>Gene gain and loss during evolution of obligate parasitism in the white rust pathogen of Arabidopsis thaliana.</title>
        <authorList>
            <person name="Kemen E."/>
            <person name="Gardiner A."/>
            <person name="Schultz-Larsen T."/>
            <person name="Kemen A.C."/>
            <person name="Balmuth A.L."/>
            <person name="Robert-Seilaniantz A."/>
            <person name="Bailey K."/>
            <person name="Holub E."/>
            <person name="Studholme D.J."/>
            <person name="Maclean D."/>
            <person name="Jones J.D."/>
        </authorList>
    </citation>
    <scope>NUCLEOTIDE SEQUENCE</scope>
</reference>
<feature type="coiled-coil region" evidence="7">
    <location>
        <begin position="31"/>
        <end position="76"/>
    </location>
</feature>
<dbReference type="PANTHER" id="PTHR31954:SF1">
    <property type="entry name" value="CILIA- AND FLAGELLA-ASSOCIATED PROTEIN 157"/>
    <property type="match status" value="1"/>
</dbReference>
<comment type="similarity">
    <text evidence="2">Belongs to the CFAP157 family.</text>
</comment>
<evidence type="ECO:0000256" key="8">
    <source>
        <dbReference type="SAM" id="MobiDB-lite"/>
    </source>
</evidence>
<accession>F0WJU7</accession>
<protein>
    <recommendedName>
        <fullName evidence="3">Cilia- and flagella-associated protein 157</fullName>
    </recommendedName>
</protein>
<dbReference type="InterPro" id="IPR038844">
    <property type="entry name" value="CFAP157"/>
</dbReference>
<name>F0WJU7_9STRA</name>
<dbReference type="PANTHER" id="PTHR31954">
    <property type="entry name" value="CILIA- AND FLAGELLA-ASSOCIATED PROTEIN 157"/>
    <property type="match status" value="1"/>
</dbReference>
<feature type="coiled-coil region" evidence="7">
    <location>
        <begin position="305"/>
        <end position="339"/>
    </location>
</feature>
<dbReference type="GO" id="GO:0008017">
    <property type="term" value="F:microtubule binding"/>
    <property type="evidence" value="ECO:0007669"/>
    <property type="project" value="TreeGrafter"/>
</dbReference>
<feature type="region of interest" description="Disordered" evidence="8">
    <location>
        <begin position="455"/>
        <end position="517"/>
    </location>
</feature>
<dbReference type="EMBL" id="FR824171">
    <property type="protein sequence ID" value="CCA21549.1"/>
    <property type="molecule type" value="Genomic_DNA"/>
</dbReference>